<dbReference type="InterPro" id="IPR000115">
    <property type="entry name" value="PRibGlycinamide_synth"/>
</dbReference>
<dbReference type="SUPFAM" id="SSF56059">
    <property type="entry name" value="Glutathione synthetase ATP-binding domain-like"/>
    <property type="match status" value="1"/>
</dbReference>
<reference evidence="9" key="1">
    <citation type="journal article" date="2014" name="Front. Microbiol.">
        <title>High frequency of phylogenetically diverse reductive dehalogenase-homologous genes in deep subseafloor sedimentary metagenomes.</title>
        <authorList>
            <person name="Kawai M."/>
            <person name="Futagami T."/>
            <person name="Toyoda A."/>
            <person name="Takaki Y."/>
            <person name="Nishi S."/>
            <person name="Hori S."/>
            <person name="Arai W."/>
            <person name="Tsubouchi T."/>
            <person name="Morono Y."/>
            <person name="Uchiyama I."/>
            <person name="Ito T."/>
            <person name="Fujiyama A."/>
            <person name="Inagaki F."/>
            <person name="Takami H."/>
        </authorList>
    </citation>
    <scope>NUCLEOTIDE SEQUENCE</scope>
    <source>
        <strain evidence="9">Expedition CK06-06</strain>
    </source>
</reference>
<dbReference type="Gene3D" id="3.30.470.20">
    <property type="entry name" value="ATP-grasp fold, B domain"/>
    <property type="match status" value="1"/>
</dbReference>
<dbReference type="PANTHER" id="PTHR43472:SF1">
    <property type="entry name" value="PHOSPHORIBOSYLAMINE--GLYCINE LIGASE, CHLOROPLASTIC"/>
    <property type="match status" value="1"/>
</dbReference>
<dbReference type="EMBL" id="BARV01019458">
    <property type="protein sequence ID" value="GAI30982.1"/>
    <property type="molecule type" value="Genomic_DNA"/>
</dbReference>
<dbReference type="InterPro" id="IPR037123">
    <property type="entry name" value="PRibGlycinamide_synth_C_sf"/>
</dbReference>
<dbReference type="InterPro" id="IPR020561">
    <property type="entry name" value="PRibGlycinamid_synth_ATP-grasp"/>
</dbReference>
<evidence type="ECO:0000256" key="5">
    <source>
        <dbReference type="ARBA" id="ARBA00038345"/>
    </source>
</evidence>
<keyword evidence="2" id="KW-0547">Nucleotide-binding</keyword>
<evidence type="ECO:0000256" key="1">
    <source>
        <dbReference type="ARBA" id="ARBA00022598"/>
    </source>
</evidence>
<feature type="non-terminal residue" evidence="9">
    <location>
        <position position="1"/>
    </location>
</feature>
<evidence type="ECO:0000256" key="4">
    <source>
        <dbReference type="ARBA" id="ARBA00022840"/>
    </source>
</evidence>
<organism evidence="9">
    <name type="scientific">marine sediment metagenome</name>
    <dbReference type="NCBI Taxonomy" id="412755"/>
    <lineage>
        <taxon>unclassified sequences</taxon>
        <taxon>metagenomes</taxon>
        <taxon>ecological metagenomes</taxon>
    </lineage>
</organism>
<dbReference type="AlphaFoldDB" id="X1MH86"/>
<dbReference type="SUPFAM" id="SSF51246">
    <property type="entry name" value="Rudiment single hybrid motif"/>
    <property type="match status" value="1"/>
</dbReference>
<evidence type="ECO:0000256" key="7">
    <source>
        <dbReference type="ARBA" id="ARBA00042864"/>
    </source>
</evidence>
<evidence type="ECO:0000313" key="9">
    <source>
        <dbReference type="EMBL" id="GAI30982.1"/>
    </source>
</evidence>
<evidence type="ECO:0000256" key="6">
    <source>
        <dbReference type="ARBA" id="ARBA00042242"/>
    </source>
</evidence>
<dbReference type="Pfam" id="PF02843">
    <property type="entry name" value="GARS_C"/>
    <property type="match status" value="1"/>
</dbReference>
<evidence type="ECO:0000256" key="3">
    <source>
        <dbReference type="ARBA" id="ARBA00022755"/>
    </source>
</evidence>
<dbReference type="GO" id="GO:0004637">
    <property type="term" value="F:phosphoribosylamine-glycine ligase activity"/>
    <property type="evidence" value="ECO:0007669"/>
    <property type="project" value="InterPro"/>
</dbReference>
<dbReference type="PROSITE" id="PS00184">
    <property type="entry name" value="GARS"/>
    <property type="match status" value="1"/>
</dbReference>
<dbReference type="GO" id="GO:0005524">
    <property type="term" value="F:ATP binding"/>
    <property type="evidence" value="ECO:0007669"/>
    <property type="project" value="UniProtKB-KW"/>
</dbReference>
<dbReference type="PANTHER" id="PTHR43472">
    <property type="entry name" value="PHOSPHORIBOSYLAMINE--GLYCINE LIGASE"/>
    <property type="match status" value="1"/>
</dbReference>
<dbReference type="InterPro" id="IPR011054">
    <property type="entry name" value="Rudment_hybrid_motif"/>
</dbReference>
<dbReference type="FunFam" id="3.90.600.10:FF:000001">
    <property type="entry name" value="Trifunctional purine biosynthetic protein adenosine-3"/>
    <property type="match status" value="1"/>
</dbReference>
<evidence type="ECO:0000256" key="2">
    <source>
        <dbReference type="ARBA" id="ARBA00022741"/>
    </source>
</evidence>
<dbReference type="SMART" id="SM01210">
    <property type="entry name" value="GARS_C"/>
    <property type="match status" value="1"/>
</dbReference>
<name>X1MH86_9ZZZZ</name>
<dbReference type="GO" id="GO:0009113">
    <property type="term" value="P:purine nucleobase biosynthetic process"/>
    <property type="evidence" value="ECO:0007669"/>
    <property type="project" value="InterPro"/>
</dbReference>
<accession>X1MH86</accession>
<protein>
    <recommendedName>
        <fullName evidence="6">Glycinamide ribonucleotide synthetase</fullName>
    </recommendedName>
    <alternativeName>
        <fullName evidence="7">Phosphoribosylglycinamide synthetase</fullName>
    </alternativeName>
</protein>
<comment type="caution">
    <text evidence="9">The sequence shown here is derived from an EMBL/GenBank/DDBJ whole genome shotgun (WGS) entry which is preliminary data.</text>
</comment>
<keyword evidence="4" id="KW-0067">ATP-binding</keyword>
<comment type="similarity">
    <text evidence="5">Belongs to the GARS family.</text>
</comment>
<keyword evidence="1" id="KW-0436">Ligase</keyword>
<dbReference type="GO" id="GO:0006164">
    <property type="term" value="P:purine nucleotide biosynthetic process"/>
    <property type="evidence" value="ECO:0007669"/>
    <property type="project" value="UniProtKB-KW"/>
</dbReference>
<dbReference type="InterPro" id="IPR020559">
    <property type="entry name" value="PRibGlycinamide_synth_CS"/>
</dbReference>
<dbReference type="InterPro" id="IPR020560">
    <property type="entry name" value="PRibGlycinamide_synth_C-dom"/>
</dbReference>
<evidence type="ECO:0000259" key="8">
    <source>
        <dbReference type="SMART" id="SM01210"/>
    </source>
</evidence>
<sequence>VEGCLYAGLMLTAAGPKVLEFNCRFGDPENQPLMMRLKSDLVEAMVATCEHRLDEVTLQWDPRPAVCVVMASGGYPGPYEKGLSITGIVEAEALGDVKVFHAGTAVADGKVVTAGGRVLGVTALGDTIATAQKRAYEAVDKIHFPDAYCRRDIADKALQK</sequence>
<dbReference type="Pfam" id="PF01071">
    <property type="entry name" value="GARS_A"/>
    <property type="match status" value="1"/>
</dbReference>
<gene>
    <name evidence="9" type="ORF">S06H3_32697</name>
</gene>
<feature type="domain" description="Phosphoribosylglycinamide synthetase C-domain" evidence="8">
    <location>
        <begin position="64"/>
        <end position="158"/>
    </location>
</feature>
<keyword evidence="3" id="KW-0658">Purine biosynthesis</keyword>
<dbReference type="Gene3D" id="3.90.600.10">
    <property type="entry name" value="Phosphoribosylglycinamide synthetase, C-terminal domain"/>
    <property type="match status" value="1"/>
</dbReference>
<proteinExistence type="inferred from homology"/>